<reference evidence="2 3" key="1">
    <citation type="journal article" date="2022" name="J. Am. Chem. Soc.">
        <title>Biosynthesis of Guanitoxin Enables Global Environmental Detection in Freshwater Cyanobacteria.</title>
        <authorList>
            <person name="Lima S.T."/>
            <person name="Fallon T.R."/>
            <person name="Cordoza J.L."/>
            <person name="Chekan J.R."/>
            <person name="Delbaje E."/>
            <person name="Hopiavuori A.R."/>
            <person name="Alvarenga D.O."/>
            <person name="Wood S.M."/>
            <person name="Luhavaya H."/>
            <person name="Baumgartner J.T."/>
            <person name="Dorr F.A."/>
            <person name="Etchegaray A."/>
            <person name="Pinto E."/>
            <person name="McKinnie S.M.K."/>
            <person name="Fiore M.F."/>
            <person name="Moore B.S."/>
        </authorList>
    </citation>
    <scope>NUCLEOTIDE SEQUENCE [LARGE SCALE GENOMIC DNA]</scope>
    <source>
        <strain evidence="2 3">ITEP-024</strain>
    </source>
</reference>
<dbReference type="EMBL" id="CP080598">
    <property type="protein sequence ID" value="QYX33644.1"/>
    <property type="molecule type" value="Genomic_DNA"/>
</dbReference>
<evidence type="ECO:0000313" key="3">
    <source>
        <dbReference type="Proteomes" id="UP000826540"/>
    </source>
</evidence>
<dbReference type="SUPFAM" id="SSF143120">
    <property type="entry name" value="YefM-like"/>
    <property type="match status" value="1"/>
</dbReference>
<dbReference type="Proteomes" id="UP000826540">
    <property type="component" value="Chromosome"/>
</dbReference>
<name>A0ABX8X4V8_9CYAN</name>
<proteinExistence type="inferred from homology"/>
<organism evidence="2 3">
    <name type="scientific">Sphaerospermopsis torques-reginae ITEP-024</name>
    <dbReference type="NCBI Taxonomy" id="984208"/>
    <lineage>
        <taxon>Bacteria</taxon>
        <taxon>Bacillati</taxon>
        <taxon>Cyanobacteriota</taxon>
        <taxon>Cyanophyceae</taxon>
        <taxon>Nostocales</taxon>
        <taxon>Aphanizomenonaceae</taxon>
        <taxon>Sphaerospermopsis</taxon>
        <taxon>Sphaerospermopsis torques-reginae</taxon>
    </lineage>
</organism>
<sequence length="164" mass="18399">MSIPIFTNAFSDELITATELNRQPGKVLDKAYQHPITITRNDQSFALLRREDVAYLVKGVTQSKAVFEVLSVAFRLLLGQQIGYEHPYGWLSVFDADELQDFIKEVSDAFRLTDISPDAWDMLDAIIYEWKESSIAINSPELAAAFNDETDEIPLTPPITKSGG</sequence>
<comment type="similarity">
    <text evidence="1">Belongs to the phD/YefM antitoxin family.</text>
</comment>
<evidence type="ECO:0000313" key="2">
    <source>
        <dbReference type="EMBL" id="QYX33644.1"/>
    </source>
</evidence>
<protein>
    <submittedName>
        <fullName evidence="2">Uncharacterized protein</fullName>
    </submittedName>
</protein>
<accession>A0ABX8X4V8</accession>
<dbReference type="InterPro" id="IPR036165">
    <property type="entry name" value="YefM-like_sf"/>
</dbReference>
<evidence type="ECO:0000256" key="1">
    <source>
        <dbReference type="ARBA" id="ARBA00009981"/>
    </source>
</evidence>
<keyword evidence="3" id="KW-1185">Reference proteome</keyword>
<dbReference type="RefSeq" id="WP_220611374.1">
    <property type="nucleotide sequence ID" value="NZ_CP080598.1"/>
</dbReference>
<gene>
    <name evidence="2" type="ORF">K2F26_10250</name>
</gene>